<protein>
    <submittedName>
        <fullName evidence="4">Uncharacterized protein LOC103330815</fullName>
    </submittedName>
</protein>
<dbReference type="Gene3D" id="3.30.70.270">
    <property type="match status" value="1"/>
</dbReference>
<keyword evidence="3" id="KW-1185">Reference proteome</keyword>
<dbReference type="CDD" id="cd00303">
    <property type="entry name" value="retropepsin_like"/>
    <property type="match status" value="1"/>
</dbReference>
<feature type="domain" description="Reverse transcriptase" evidence="2">
    <location>
        <begin position="291"/>
        <end position="393"/>
    </location>
</feature>
<dbReference type="CDD" id="cd01647">
    <property type="entry name" value="RT_LTR"/>
    <property type="match status" value="1"/>
</dbReference>
<dbReference type="Pfam" id="PF00078">
    <property type="entry name" value="RVT_1"/>
    <property type="match status" value="1"/>
</dbReference>
<dbReference type="InterPro" id="IPR000477">
    <property type="entry name" value="RT_dom"/>
</dbReference>
<dbReference type="InterPro" id="IPR053134">
    <property type="entry name" value="RNA-dir_DNA_polymerase"/>
</dbReference>
<organism evidence="3 4">
    <name type="scientific">Prunus mume</name>
    <name type="common">Japanese apricot</name>
    <name type="synonym">Armeniaca mume</name>
    <dbReference type="NCBI Taxonomy" id="102107"/>
    <lineage>
        <taxon>Eukaryota</taxon>
        <taxon>Viridiplantae</taxon>
        <taxon>Streptophyta</taxon>
        <taxon>Embryophyta</taxon>
        <taxon>Tracheophyta</taxon>
        <taxon>Spermatophyta</taxon>
        <taxon>Magnoliopsida</taxon>
        <taxon>eudicotyledons</taxon>
        <taxon>Gunneridae</taxon>
        <taxon>Pentapetalae</taxon>
        <taxon>rosids</taxon>
        <taxon>fabids</taxon>
        <taxon>Rosales</taxon>
        <taxon>Rosaceae</taxon>
        <taxon>Amygdaloideae</taxon>
        <taxon>Amygdaleae</taxon>
        <taxon>Prunus</taxon>
    </lineage>
</organism>
<dbReference type="SUPFAM" id="SSF56672">
    <property type="entry name" value="DNA/RNA polymerases"/>
    <property type="match status" value="1"/>
</dbReference>
<dbReference type="Gene3D" id="3.10.10.10">
    <property type="entry name" value="HIV Type 1 Reverse Transcriptase, subunit A, domain 1"/>
    <property type="match status" value="1"/>
</dbReference>
<name>A0ABM0NYD5_PRUMU</name>
<dbReference type="Gene3D" id="2.40.70.10">
    <property type="entry name" value="Acid Proteases"/>
    <property type="match status" value="1"/>
</dbReference>
<dbReference type="PANTHER" id="PTHR24559:SF431">
    <property type="entry name" value="RNA-DIRECTED DNA POLYMERASE HOMOLOG"/>
    <property type="match status" value="1"/>
</dbReference>
<evidence type="ECO:0000313" key="3">
    <source>
        <dbReference type="Proteomes" id="UP000694861"/>
    </source>
</evidence>
<dbReference type="PANTHER" id="PTHR24559">
    <property type="entry name" value="TRANSPOSON TY3-I GAG-POL POLYPROTEIN"/>
    <property type="match status" value="1"/>
</dbReference>
<sequence>MIIRAEIADYDVGRVLIDTRSSVNVIFTDAFKGLGIADNMVNRQITPLLSFSGDLVQSVGSISQTIAFGVAPRKIMTYDQFLIVDCLTAYNVIVGRTTLTRVKAHLYPHMLLMKFPTRNGTGVIRGDQLSARTCYATALKSVACKPPMKAMSVQGLPNGSGPIDDPREETPTPVAQPAEELETVILDGEFPDRWVKIGTTLDPDLRAQFIDFLRQQAEVFAWSYDDMPGISPDVISHKLSISTAHKPVRQKRRSYDAEWYEAMRTEVEKLKAIGFIREATYHVLLANSVMVRKAKGGWRMCQDYIDLNKAYPKDSISLSRIDQLVDSTAGHKLLSFMDAYSGYNQIFMDPTDSEHTAFITFRGLYCYNVMPFGLKNAGATYQRLVNRFFLNILAALWRCMSTIC</sequence>
<dbReference type="InterPro" id="IPR021109">
    <property type="entry name" value="Peptidase_aspartic_dom_sf"/>
</dbReference>
<accession>A0ABM0NYD5</accession>
<gene>
    <name evidence="4" type="primary">LOC103330815</name>
</gene>
<dbReference type="RefSeq" id="XP_008231649.1">
    <property type="nucleotide sequence ID" value="XM_008233427.1"/>
</dbReference>
<evidence type="ECO:0000259" key="2">
    <source>
        <dbReference type="Pfam" id="PF00078"/>
    </source>
</evidence>
<evidence type="ECO:0000256" key="1">
    <source>
        <dbReference type="SAM" id="MobiDB-lite"/>
    </source>
</evidence>
<dbReference type="InterPro" id="IPR043502">
    <property type="entry name" value="DNA/RNA_pol_sf"/>
</dbReference>
<dbReference type="GeneID" id="103330815"/>
<dbReference type="Proteomes" id="UP000694861">
    <property type="component" value="Linkage group LG5"/>
</dbReference>
<dbReference type="InterPro" id="IPR043128">
    <property type="entry name" value="Rev_trsase/Diguanyl_cyclase"/>
</dbReference>
<feature type="region of interest" description="Disordered" evidence="1">
    <location>
        <begin position="154"/>
        <end position="174"/>
    </location>
</feature>
<proteinExistence type="predicted"/>
<reference evidence="4" key="2">
    <citation type="submission" date="2025-08" db="UniProtKB">
        <authorList>
            <consortium name="RefSeq"/>
        </authorList>
    </citation>
    <scope>IDENTIFICATION</scope>
</reference>
<evidence type="ECO:0000313" key="4">
    <source>
        <dbReference type="RefSeq" id="XP_008231649.1"/>
    </source>
</evidence>
<reference evidence="3" key="1">
    <citation type="journal article" date="2012" name="Nat. Commun.">
        <title>The genome of Prunus mume.</title>
        <authorList>
            <person name="Zhang Q."/>
            <person name="Chen W."/>
            <person name="Sun L."/>
            <person name="Zhao F."/>
            <person name="Huang B."/>
            <person name="Yang W."/>
            <person name="Tao Y."/>
            <person name="Wang J."/>
            <person name="Yuan Z."/>
            <person name="Fan G."/>
            <person name="Xing Z."/>
            <person name="Han C."/>
            <person name="Pan H."/>
            <person name="Zhong X."/>
            <person name="Shi W."/>
            <person name="Liang X."/>
            <person name="Du D."/>
            <person name="Sun F."/>
            <person name="Xu Z."/>
            <person name="Hao R."/>
            <person name="Lv T."/>
            <person name="Lv Y."/>
            <person name="Zheng Z."/>
            <person name="Sun M."/>
            <person name="Luo L."/>
            <person name="Cai M."/>
            <person name="Gao Y."/>
            <person name="Wang J."/>
            <person name="Yin Y."/>
            <person name="Xu X."/>
            <person name="Cheng T."/>
            <person name="Wang J."/>
        </authorList>
    </citation>
    <scope>NUCLEOTIDE SEQUENCE [LARGE SCALE GENOMIC DNA]</scope>
</reference>